<protein>
    <recommendedName>
        <fullName evidence="3">Photosynthesis system II assembly factor Ycf48/Hcf136-like domain-containing protein</fullName>
    </recommendedName>
</protein>
<dbReference type="InterPro" id="IPR015943">
    <property type="entry name" value="WD40/YVTN_repeat-like_dom_sf"/>
</dbReference>
<dbReference type="InterPro" id="IPR028203">
    <property type="entry name" value="PSII_CF48-like_dom"/>
</dbReference>
<reference evidence="5" key="1">
    <citation type="journal article" date="2019" name="Int. J. Syst. Evol. Microbiol.">
        <title>The Global Catalogue of Microorganisms (GCM) 10K type strain sequencing project: providing services to taxonomists for standard genome sequencing and annotation.</title>
        <authorList>
            <consortium name="The Broad Institute Genomics Platform"/>
            <consortium name="The Broad Institute Genome Sequencing Center for Infectious Disease"/>
            <person name="Wu L."/>
            <person name="Ma J."/>
        </authorList>
    </citation>
    <scope>NUCLEOTIDE SEQUENCE [LARGE SCALE GENOMIC DNA]</scope>
    <source>
        <strain evidence="5">CGMCC 1.15342</strain>
    </source>
</reference>
<evidence type="ECO:0000256" key="1">
    <source>
        <dbReference type="ARBA" id="ARBA00022531"/>
    </source>
</evidence>
<name>A0ABQ1L6X8_9SPHI</name>
<organism evidence="4 5">
    <name type="scientific">Parapedobacter defluvii</name>
    <dbReference type="NCBI Taxonomy" id="2045106"/>
    <lineage>
        <taxon>Bacteria</taxon>
        <taxon>Pseudomonadati</taxon>
        <taxon>Bacteroidota</taxon>
        <taxon>Sphingobacteriia</taxon>
        <taxon>Sphingobacteriales</taxon>
        <taxon>Sphingobacteriaceae</taxon>
        <taxon>Parapedobacter</taxon>
    </lineage>
</organism>
<dbReference type="PANTHER" id="PTHR47199:SF2">
    <property type="entry name" value="PHOTOSYSTEM II STABILITY_ASSEMBLY FACTOR HCF136, CHLOROPLASTIC"/>
    <property type="match status" value="1"/>
</dbReference>
<dbReference type="RefSeq" id="WP_188748207.1">
    <property type="nucleotide sequence ID" value="NZ_BMIK01000002.1"/>
</dbReference>
<dbReference type="Proteomes" id="UP000597338">
    <property type="component" value="Unassembled WGS sequence"/>
</dbReference>
<dbReference type="Gene3D" id="2.130.10.10">
    <property type="entry name" value="YVTN repeat-like/Quinoprotein amine dehydrogenase"/>
    <property type="match status" value="1"/>
</dbReference>
<keyword evidence="2" id="KW-0604">Photosystem II</keyword>
<keyword evidence="1" id="KW-0602">Photosynthesis</keyword>
<evidence type="ECO:0000259" key="3">
    <source>
        <dbReference type="Pfam" id="PF14870"/>
    </source>
</evidence>
<evidence type="ECO:0000256" key="2">
    <source>
        <dbReference type="ARBA" id="ARBA00023276"/>
    </source>
</evidence>
<comment type="caution">
    <text evidence="4">The sequence shown here is derived from an EMBL/GenBank/DDBJ whole genome shotgun (WGS) entry which is preliminary data.</text>
</comment>
<keyword evidence="5" id="KW-1185">Reference proteome</keyword>
<evidence type="ECO:0000313" key="4">
    <source>
        <dbReference type="EMBL" id="GGC20464.1"/>
    </source>
</evidence>
<dbReference type="Pfam" id="PF14870">
    <property type="entry name" value="PSII_BNR"/>
    <property type="match status" value="1"/>
</dbReference>
<sequence>MTAKGLLTFLMVVLWVGHAQTQHLMLHVLQEGRSTSIRGLSVLDDSVAWVSGNNGWVGRTTNGGKTWDWQQVAGHETKDFRDIEVFSTDTALVMSAGSPLVILRTTDGGQSWQVVSCHIPVTYERVGTLSVP</sequence>
<dbReference type="EMBL" id="BMIK01000002">
    <property type="protein sequence ID" value="GGC20464.1"/>
    <property type="molecule type" value="Genomic_DNA"/>
</dbReference>
<feature type="domain" description="Photosynthesis system II assembly factor Ycf48/Hcf136-like" evidence="3">
    <location>
        <begin position="41"/>
        <end position="116"/>
    </location>
</feature>
<gene>
    <name evidence="4" type="ORF">GCM10011386_10490</name>
</gene>
<dbReference type="PANTHER" id="PTHR47199">
    <property type="entry name" value="PHOTOSYSTEM II STABILITY/ASSEMBLY FACTOR HCF136, CHLOROPLASTIC"/>
    <property type="match status" value="1"/>
</dbReference>
<accession>A0ABQ1L6X8</accession>
<proteinExistence type="predicted"/>
<dbReference type="SUPFAM" id="SSF110296">
    <property type="entry name" value="Oligoxyloglucan reducing end-specific cellobiohydrolase"/>
    <property type="match status" value="1"/>
</dbReference>
<evidence type="ECO:0000313" key="5">
    <source>
        <dbReference type="Proteomes" id="UP000597338"/>
    </source>
</evidence>